<evidence type="ECO:0000256" key="5">
    <source>
        <dbReference type="ARBA" id="ARBA00023026"/>
    </source>
</evidence>
<dbReference type="Pfam" id="PF05925">
    <property type="entry name" value="IpgD"/>
    <property type="match status" value="1"/>
</dbReference>
<sequence>MTTSNSVNGAGSLNISLFSAFAAAALKTAKGILNGRTVMHGDKRIEPRAGSPKPPATTSRTVTERTSIGDAGQVKPKATVWRHGKIPGYETIKTAVVQIDEPQVRESAPDVATPAALPSPGKAVSTRDISRLKELNHWRHEVALAVAKNAKLDLSKFPLTPEPVLAGGERHATQREIAQGAAYPGRLIKDLINAGMGRREAQEAFHRMAIHQLNHREWPVLSRALNFDDGTFTSVQTPAAHLTPLKGGYQASGVNGICSSERDRNDHAVNLMQTRLVDNDGKELFAGVRSATIGADIKDAAGRKHASHVRAGETIKAALDLRPDLVAAAKAGKVPVLRMTSTSLMSPSRIATKEAAYLKTQVDAWQEINQASQKNGYIFVQGFGDSPIRVKVEILPFSVGVNSFAFLGPSSLQGLIGGWDTSDRINDASLGTLMGWTQDFLRSNPQSEHFDRVITLRREIREIVDNKLHHQDGGDPYKLASRLQELAYRIGAVPAFNCKSGKDRTGQCDVEVKSAIMLERMKKGDAPKPNAVLTPHQQNVLRTTQLESGTLEITKSNTGAMGLMINSGGPFAASNAKRTGAGGEEDGLARALHD</sequence>
<evidence type="ECO:0000256" key="2">
    <source>
        <dbReference type="ARBA" id="ARBA00009007"/>
    </source>
</evidence>
<feature type="compositionally biased region" description="Polar residues" evidence="6">
    <location>
        <begin position="56"/>
        <end position="66"/>
    </location>
</feature>
<evidence type="ECO:0000313" key="8">
    <source>
        <dbReference type="Proteomes" id="UP000254573"/>
    </source>
</evidence>
<keyword evidence="3" id="KW-0964">Secreted</keyword>
<evidence type="ECO:0000313" key="7">
    <source>
        <dbReference type="EMBL" id="SUA80694.1"/>
    </source>
</evidence>
<keyword evidence="5" id="KW-0843">Virulence</keyword>
<keyword evidence="4 7" id="KW-0378">Hydrolase</keyword>
<comment type="similarity">
    <text evidence="2">Belongs to the phosphatase IpgD/SopB family.</text>
</comment>
<accession>A0A378YU93</accession>
<name>A0A378YU93_9BURK</name>
<dbReference type="InterPro" id="IPR008108">
    <property type="entry name" value="IpgD/SopB"/>
</dbReference>
<feature type="region of interest" description="Disordered" evidence="6">
    <location>
        <begin position="39"/>
        <end position="75"/>
    </location>
</feature>
<dbReference type="KEGG" id="ppnm:LV28_19660"/>
<feature type="region of interest" description="Disordered" evidence="6">
    <location>
        <begin position="575"/>
        <end position="594"/>
    </location>
</feature>
<evidence type="ECO:0000256" key="4">
    <source>
        <dbReference type="ARBA" id="ARBA00022801"/>
    </source>
</evidence>
<dbReference type="EC" id="3.1.3.78" evidence="7"/>
<organism evidence="7 8">
    <name type="scientific">Pandoraea pnomenusa</name>
    <dbReference type="NCBI Taxonomy" id="93220"/>
    <lineage>
        <taxon>Bacteria</taxon>
        <taxon>Pseudomonadati</taxon>
        <taxon>Pseudomonadota</taxon>
        <taxon>Betaproteobacteria</taxon>
        <taxon>Burkholderiales</taxon>
        <taxon>Burkholderiaceae</taxon>
        <taxon>Pandoraea</taxon>
    </lineage>
</organism>
<dbReference type="RefSeq" id="WP_038620142.1">
    <property type="nucleotide sequence ID" value="NZ_CP009553.3"/>
</dbReference>
<dbReference type="GO" id="GO:0034597">
    <property type="term" value="F:phosphatidylinositol-4,5-bisphosphate 4-phosphatase activity"/>
    <property type="evidence" value="ECO:0007669"/>
    <property type="project" value="UniProtKB-EC"/>
</dbReference>
<reference evidence="7 8" key="1">
    <citation type="submission" date="2018-06" db="EMBL/GenBank/DDBJ databases">
        <authorList>
            <consortium name="Pathogen Informatics"/>
            <person name="Doyle S."/>
        </authorList>
    </citation>
    <scope>NUCLEOTIDE SEQUENCE [LARGE SCALE GENOMIC DNA]</scope>
    <source>
        <strain evidence="7 8">NCTC13160</strain>
    </source>
</reference>
<comment type="subcellular location">
    <subcellularLocation>
        <location evidence="1">Secreted</location>
    </subcellularLocation>
</comment>
<dbReference type="EMBL" id="UGSG01000001">
    <property type="protein sequence ID" value="SUA80694.1"/>
    <property type="molecule type" value="Genomic_DNA"/>
</dbReference>
<dbReference type="STRING" id="93220.A6P55_16385"/>
<dbReference type="Proteomes" id="UP000254573">
    <property type="component" value="Unassembled WGS sequence"/>
</dbReference>
<protein>
    <submittedName>
        <fullName evidence="7">Inositol phosphate phosphatase ipgD</fullName>
        <ecNumber evidence="7">3.1.3.78</ecNumber>
    </submittedName>
</protein>
<evidence type="ECO:0000256" key="1">
    <source>
        <dbReference type="ARBA" id="ARBA00004613"/>
    </source>
</evidence>
<dbReference type="AlphaFoldDB" id="A0A378YU93"/>
<dbReference type="OrthoDB" id="22047at2"/>
<evidence type="ECO:0000256" key="3">
    <source>
        <dbReference type="ARBA" id="ARBA00022525"/>
    </source>
</evidence>
<gene>
    <name evidence="7" type="primary">ipgD</name>
    <name evidence="7" type="ORF">NCTC13160_03878</name>
</gene>
<evidence type="ECO:0000256" key="6">
    <source>
        <dbReference type="SAM" id="MobiDB-lite"/>
    </source>
</evidence>
<proteinExistence type="inferred from homology"/>
<dbReference type="GO" id="GO:0005576">
    <property type="term" value="C:extracellular region"/>
    <property type="evidence" value="ECO:0007669"/>
    <property type="project" value="UniProtKB-SubCell"/>
</dbReference>